<reference evidence="3 4" key="1">
    <citation type="journal article" date="2017" name="Biotechnol. Biofuels">
        <title>Differential beta-glucosidase expression as a function of carbon source availability in Talaromyces amestolkiae: a genomic and proteomic approach.</title>
        <authorList>
            <person name="de Eugenio L.I."/>
            <person name="Mendez-Liter J.A."/>
            <person name="Nieto-Dominguez M."/>
            <person name="Alonso L."/>
            <person name="Gil-Munoz J."/>
            <person name="Barriuso J."/>
            <person name="Prieto A."/>
            <person name="Martinez M.J."/>
        </authorList>
    </citation>
    <scope>NUCLEOTIDE SEQUENCE [LARGE SCALE GENOMIC DNA]</scope>
    <source>
        <strain evidence="3 4">CIB</strain>
    </source>
</reference>
<feature type="compositionally biased region" description="Low complexity" evidence="2">
    <location>
        <begin position="46"/>
        <end position="59"/>
    </location>
</feature>
<dbReference type="Proteomes" id="UP000249363">
    <property type="component" value="Unassembled WGS sequence"/>
</dbReference>
<evidence type="ECO:0000313" key="3">
    <source>
        <dbReference type="EMBL" id="RAO70057.1"/>
    </source>
</evidence>
<feature type="region of interest" description="Disordered" evidence="2">
    <location>
        <begin position="167"/>
        <end position="197"/>
    </location>
</feature>
<feature type="compositionally biased region" description="Basic and acidic residues" evidence="2">
    <location>
        <begin position="17"/>
        <end position="35"/>
    </location>
</feature>
<dbReference type="OrthoDB" id="3211582at2759"/>
<name>A0A364L2M7_TALAM</name>
<evidence type="ECO:0000256" key="1">
    <source>
        <dbReference type="SAM" id="Coils"/>
    </source>
</evidence>
<feature type="region of interest" description="Disordered" evidence="2">
    <location>
        <begin position="1"/>
        <end position="72"/>
    </location>
</feature>
<dbReference type="RefSeq" id="XP_040734573.1">
    <property type="nucleotide sequence ID" value="XM_040878614.1"/>
</dbReference>
<protein>
    <submittedName>
        <fullName evidence="3">Uncharacterized protein</fullName>
    </submittedName>
</protein>
<comment type="caution">
    <text evidence="3">The sequence shown here is derived from an EMBL/GenBank/DDBJ whole genome shotgun (WGS) entry which is preliminary data.</text>
</comment>
<evidence type="ECO:0000256" key="2">
    <source>
        <dbReference type="SAM" id="MobiDB-lite"/>
    </source>
</evidence>
<gene>
    <name evidence="3" type="ORF">BHQ10_006069</name>
</gene>
<accession>A0A364L2M7</accession>
<feature type="coiled-coil region" evidence="1">
    <location>
        <begin position="84"/>
        <end position="129"/>
    </location>
</feature>
<dbReference type="GeneID" id="63795285"/>
<dbReference type="AlphaFoldDB" id="A0A364L2M7"/>
<dbReference type="EMBL" id="MIKG01000011">
    <property type="protein sequence ID" value="RAO70057.1"/>
    <property type="molecule type" value="Genomic_DNA"/>
</dbReference>
<evidence type="ECO:0000313" key="4">
    <source>
        <dbReference type="Proteomes" id="UP000249363"/>
    </source>
</evidence>
<sequence>MPLFHRDTSSTASSSDYPRHSRHDVSPVESTESRRTGLFGSRRHSTSPSTHSTTTTKSHGGSGFLHRNREDPSISVAREQVVLAETAEREADRALVAARQAVREAREHVRRLEAEAKEEARLAKIKQDQARSISKRAKPLGILNATQCLEVLANGSQGRPIMAKRNLKGGRGAKAKDATSREGTPTPQAKRALSDGAASPELRSVFMTEMRISLTLRNFNAFSLKSGPQIEDESYGTDSESNVSPEPKRQIHTSEKAYNAAAAFVASLSKTEFIPQLRNELRVVVSKWMVKQLVSLDIRSTTNSAAKFHVVEESNIGIVTQLATTFPFIVLYPEPALTQNDIVERQKDVGERKQIIEVLPKHEKECWKLEWILPKHEKECWKLEWIRKHINANNRQSKCFHGPIKLLFIAENIATASTLHLWIEHHYPKKNSQYINGLTSLAKKLEIIRNLQSDYLPRNRNINDKLISRLVEQFEVRVRRFTFMDRLVVIATWETFEVLIKAAKPAVAPKAIDFAVRTDPVSHREEDYGIYHSSTDVNIPRIRLVFAAAI</sequence>
<organism evidence="3 4">
    <name type="scientific">Talaromyces amestolkiae</name>
    <dbReference type="NCBI Taxonomy" id="1196081"/>
    <lineage>
        <taxon>Eukaryota</taxon>
        <taxon>Fungi</taxon>
        <taxon>Dikarya</taxon>
        <taxon>Ascomycota</taxon>
        <taxon>Pezizomycotina</taxon>
        <taxon>Eurotiomycetes</taxon>
        <taxon>Eurotiomycetidae</taxon>
        <taxon>Eurotiales</taxon>
        <taxon>Trichocomaceae</taxon>
        <taxon>Talaromyces</taxon>
        <taxon>Talaromyces sect. Talaromyces</taxon>
    </lineage>
</organism>
<proteinExistence type="predicted"/>
<keyword evidence="4" id="KW-1185">Reference proteome</keyword>
<keyword evidence="1" id="KW-0175">Coiled coil</keyword>